<evidence type="ECO:0000313" key="6">
    <source>
        <dbReference type="EMBL" id="CAH8329253.1"/>
    </source>
</evidence>
<evidence type="ECO:0000259" key="4">
    <source>
        <dbReference type="PROSITE" id="PS50090"/>
    </source>
</evidence>
<comment type="subcellular location">
    <subcellularLocation>
        <location evidence="1">Nucleus</location>
    </subcellularLocation>
</comment>
<dbReference type="SMART" id="SM00717">
    <property type="entry name" value="SANT"/>
    <property type="match status" value="1"/>
</dbReference>
<feature type="domain" description="HTH myb-type" evidence="5">
    <location>
        <begin position="75"/>
        <end position="103"/>
    </location>
</feature>
<organism evidence="6 7">
    <name type="scientific">Eruca vesicaria subsp. sativa</name>
    <name type="common">Garden rocket</name>
    <name type="synonym">Eruca sativa</name>
    <dbReference type="NCBI Taxonomy" id="29727"/>
    <lineage>
        <taxon>Eukaryota</taxon>
        <taxon>Viridiplantae</taxon>
        <taxon>Streptophyta</taxon>
        <taxon>Embryophyta</taxon>
        <taxon>Tracheophyta</taxon>
        <taxon>Spermatophyta</taxon>
        <taxon>Magnoliopsida</taxon>
        <taxon>eudicotyledons</taxon>
        <taxon>Gunneridae</taxon>
        <taxon>Pentapetalae</taxon>
        <taxon>rosids</taxon>
        <taxon>malvids</taxon>
        <taxon>Brassicales</taxon>
        <taxon>Brassicaceae</taxon>
        <taxon>Brassiceae</taxon>
        <taxon>Eruca</taxon>
    </lineage>
</organism>
<keyword evidence="7" id="KW-1185">Reference proteome</keyword>
<keyword evidence="3" id="KW-0539">Nucleus</keyword>
<dbReference type="CDD" id="cd00167">
    <property type="entry name" value="SANT"/>
    <property type="match status" value="1"/>
</dbReference>
<proteinExistence type="predicted"/>
<dbReference type="PROSITE" id="PS50090">
    <property type="entry name" value="MYB_LIKE"/>
    <property type="match status" value="1"/>
</dbReference>
<accession>A0ABC8JJN3</accession>
<comment type="caution">
    <text evidence="6">The sequence shown here is derived from an EMBL/GenBank/DDBJ whole genome shotgun (WGS) entry which is preliminary data.</text>
</comment>
<reference evidence="6 7" key="1">
    <citation type="submission" date="2022-03" db="EMBL/GenBank/DDBJ databases">
        <authorList>
            <person name="Macdonald S."/>
            <person name="Ahmed S."/>
            <person name="Newling K."/>
        </authorList>
    </citation>
    <scope>NUCLEOTIDE SEQUENCE [LARGE SCALE GENOMIC DNA]</scope>
</reference>
<dbReference type="Gene3D" id="1.10.10.60">
    <property type="entry name" value="Homeodomain-like"/>
    <property type="match status" value="2"/>
</dbReference>
<dbReference type="GO" id="GO:0005634">
    <property type="term" value="C:nucleus"/>
    <property type="evidence" value="ECO:0007669"/>
    <property type="project" value="UniProtKB-SubCell"/>
</dbReference>
<evidence type="ECO:0000313" key="7">
    <source>
        <dbReference type="Proteomes" id="UP001642260"/>
    </source>
</evidence>
<dbReference type="SUPFAM" id="SSF46689">
    <property type="entry name" value="Homeodomain-like"/>
    <property type="match status" value="1"/>
</dbReference>
<dbReference type="GO" id="GO:0003677">
    <property type="term" value="F:DNA binding"/>
    <property type="evidence" value="ECO:0007669"/>
    <property type="project" value="UniProtKB-KW"/>
</dbReference>
<evidence type="ECO:0000256" key="1">
    <source>
        <dbReference type="ARBA" id="ARBA00004123"/>
    </source>
</evidence>
<dbReference type="PANTHER" id="PTHR47999:SF93">
    <property type="entry name" value="TRANSCRIPTION FACTOR MYB113-RELATED"/>
    <property type="match status" value="1"/>
</dbReference>
<dbReference type="PROSITE" id="PS51294">
    <property type="entry name" value="HTH_MYB"/>
    <property type="match status" value="2"/>
</dbReference>
<dbReference type="Proteomes" id="UP001642260">
    <property type="component" value="Unassembled WGS sequence"/>
</dbReference>
<dbReference type="PANTHER" id="PTHR47999">
    <property type="entry name" value="TRANSCRIPTION FACTOR MYB8-RELATED-RELATED"/>
    <property type="match status" value="1"/>
</dbReference>
<dbReference type="Pfam" id="PF00249">
    <property type="entry name" value="Myb_DNA-binding"/>
    <property type="match status" value="2"/>
</dbReference>
<feature type="domain" description="Myb-like" evidence="4">
    <location>
        <begin position="5"/>
        <end position="99"/>
    </location>
</feature>
<dbReference type="InterPro" id="IPR017930">
    <property type="entry name" value="Myb_dom"/>
</dbReference>
<evidence type="ECO:0000256" key="3">
    <source>
        <dbReference type="ARBA" id="ARBA00023242"/>
    </source>
</evidence>
<name>A0ABC8JJN3_ERUVS</name>
<protein>
    <submittedName>
        <fullName evidence="6">Uncharacterized protein</fullName>
    </submittedName>
</protein>
<dbReference type="AlphaFoldDB" id="A0ABC8JJN3"/>
<dbReference type="InterPro" id="IPR001005">
    <property type="entry name" value="SANT/Myb"/>
</dbReference>
<evidence type="ECO:0000256" key="2">
    <source>
        <dbReference type="ARBA" id="ARBA00023125"/>
    </source>
</evidence>
<dbReference type="InterPro" id="IPR015495">
    <property type="entry name" value="Myb_TF_plants"/>
</dbReference>
<dbReference type="InterPro" id="IPR009057">
    <property type="entry name" value="Homeodomain-like_sf"/>
</dbReference>
<gene>
    <name evidence="6" type="ORF">ERUC_LOCUS11569</name>
</gene>
<feature type="domain" description="HTH myb-type" evidence="5">
    <location>
        <begin position="8"/>
        <end position="43"/>
    </location>
</feature>
<sequence>MEGPSRWLKKGAWTAEEDALLRQCIDKYGEGKWNKIPLRAASRKQVYIPPYKSNFVPSVMIQYELMSQSYKCMDRWALIAGRLPGRTPNDVKNYWNTNLCKKQEPCCKSKVSNIAITCSNTTVSQKIDVLKPSPRSFPINIVNGCSGLNALPMNDLGEVANNDEEKDKFVNDLIVGEGMWWDSLLEESPMTDIMGPKYPATEQGEASTDSSLFHSISFTFDIDELWSMLDIDTGETV</sequence>
<dbReference type="EMBL" id="CAKOAT010110488">
    <property type="protein sequence ID" value="CAH8329253.1"/>
    <property type="molecule type" value="Genomic_DNA"/>
</dbReference>
<keyword evidence="2" id="KW-0238">DNA-binding</keyword>
<evidence type="ECO:0000259" key="5">
    <source>
        <dbReference type="PROSITE" id="PS51294"/>
    </source>
</evidence>